<evidence type="ECO:0000256" key="5">
    <source>
        <dbReference type="ARBA" id="ARBA00022628"/>
    </source>
</evidence>
<comment type="similarity">
    <text evidence="2">Belongs to the LIMR family. LMBRD1 subfamily.</text>
</comment>
<dbReference type="STRING" id="90262.A0A1X2I4T4"/>
<dbReference type="GO" id="GO:0005774">
    <property type="term" value="C:vacuolar membrane"/>
    <property type="evidence" value="ECO:0007669"/>
    <property type="project" value="TreeGrafter"/>
</dbReference>
<dbReference type="PANTHER" id="PTHR16130">
    <property type="entry name" value="LYSOSOMAL COBALAMIN TRANSPORTER-RELATED"/>
    <property type="match status" value="1"/>
</dbReference>
<feature type="transmembrane region" description="Helical" evidence="13">
    <location>
        <begin position="400"/>
        <end position="419"/>
    </location>
</feature>
<keyword evidence="4" id="KW-0813">Transport</keyword>
<dbReference type="Pfam" id="PF04791">
    <property type="entry name" value="LMBR1"/>
    <property type="match status" value="1"/>
</dbReference>
<feature type="transmembrane region" description="Helical" evidence="13">
    <location>
        <begin position="296"/>
        <end position="318"/>
    </location>
</feature>
<feature type="transmembrane region" description="Helical" evidence="13">
    <location>
        <begin position="182"/>
        <end position="208"/>
    </location>
</feature>
<feature type="compositionally biased region" description="Polar residues" evidence="12">
    <location>
        <begin position="531"/>
        <end position="547"/>
    </location>
</feature>
<evidence type="ECO:0000256" key="6">
    <source>
        <dbReference type="ARBA" id="ARBA00022692"/>
    </source>
</evidence>
<feature type="transmembrane region" description="Helical" evidence="13">
    <location>
        <begin position="38"/>
        <end position="58"/>
    </location>
</feature>
<protein>
    <recommendedName>
        <fullName evidence="3">Probable lysosomal cobalamin transporter</fullName>
    </recommendedName>
</protein>
<feature type="transmembrane region" description="Helical" evidence="13">
    <location>
        <begin position="487"/>
        <end position="508"/>
    </location>
</feature>
<dbReference type="InterPro" id="IPR006876">
    <property type="entry name" value="LMBR1-like_membr_prot"/>
</dbReference>
<evidence type="ECO:0000256" key="12">
    <source>
        <dbReference type="SAM" id="MobiDB-lite"/>
    </source>
</evidence>
<keyword evidence="7 13" id="KW-1133">Transmembrane helix</keyword>
<dbReference type="GO" id="GO:0072665">
    <property type="term" value="P:protein localization to vacuole"/>
    <property type="evidence" value="ECO:0007669"/>
    <property type="project" value="TreeGrafter"/>
</dbReference>
<feature type="transmembrane region" description="Helical" evidence="13">
    <location>
        <begin position="137"/>
        <end position="155"/>
    </location>
</feature>
<accession>A0A1X2I4T4</accession>
<evidence type="ECO:0000256" key="8">
    <source>
        <dbReference type="ARBA" id="ARBA00023136"/>
    </source>
</evidence>
<evidence type="ECO:0000256" key="1">
    <source>
        <dbReference type="ARBA" id="ARBA00004155"/>
    </source>
</evidence>
<dbReference type="Proteomes" id="UP000193560">
    <property type="component" value="Unassembled WGS sequence"/>
</dbReference>
<feature type="compositionally biased region" description="Acidic residues" evidence="12">
    <location>
        <begin position="519"/>
        <end position="528"/>
    </location>
</feature>
<reference evidence="14 15" key="1">
    <citation type="submission" date="2016-07" db="EMBL/GenBank/DDBJ databases">
        <title>Pervasive Adenine N6-methylation of Active Genes in Fungi.</title>
        <authorList>
            <consortium name="DOE Joint Genome Institute"/>
            <person name="Mondo S.J."/>
            <person name="Dannebaum R.O."/>
            <person name="Kuo R.C."/>
            <person name="Labutti K."/>
            <person name="Haridas S."/>
            <person name="Kuo A."/>
            <person name="Salamov A."/>
            <person name="Ahrendt S.R."/>
            <person name="Lipzen A."/>
            <person name="Sullivan W."/>
            <person name="Andreopoulos W.B."/>
            <person name="Clum A."/>
            <person name="Lindquist E."/>
            <person name="Daum C."/>
            <person name="Ramamoorthy G.K."/>
            <person name="Gryganskyi A."/>
            <person name="Culley D."/>
            <person name="Magnuson J.K."/>
            <person name="James T.Y."/>
            <person name="O'Malley M.A."/>
            <person name="Stajich J.E."/>
            <person name="Spatafora J.W."/>
            <person name="Visel A."/>
            <person name="Grigoriev I.V."/>
        </authorList>
    </citation>
    <scope>NUCLEOTIDE SEQUENCE [LARGE SCALE GENOMIC DNA]</scope>
    <source>
        <strain evidence="14 15">NRRL 1336</strain>
    </source>
</reference>
<evidence type="ECO:0000313" key="15">
    <source>
        <dbReference type="Proteomes" id="UP000193560"/>
    </source>
</evidence>
<comment type="function">
    <text evidence="11">Probable lysosomal cobalamin transporter. Required to export cobalamin from lysosomes allowing its conversion to cofactors.</text>
</comment>
<evidence type="ECO:0000256" key="9">
    <source>
        <dbReference type="ARBA" id="ARBA00023228"/>
    </source>
</evidence>
<feature type="transmembrane region" description="Helical" evidence="13">
    <location>
        <begin position="6"/>
        <end position="26"/>
    </location>
</feature>
<dbReference type="EMBL" id="MCGE01000028">
    <property type="protein sequence ID" value="ORZ09214.1"/>
    <property type="molecule type" value="Genomic_DNA"/>
</dbReference>
<organism evidence="14 15">
    <name type="scientific">Absidia repens</name>
    <dbReference type="NCBI Taxonomy" id="90262"/>
    <lineage>
        <taxon>Eukaryota</taxon>
        <taxon>Fungi</taxon>
        <taxon>Fungi incertae sedis</taxon>
        <taxon>Mucoromycota</taxon>
        <taxon>Mucoromycotina</taxon>
        <taxon>Mucoromycetes</taxon>
        <taxon>Mucorales</taxon>
        <taxon>Cunninghamellaceae</taxon>
        <taxon>Absidia</taxon>
    </lineage>
</organism>
<dbReference type="GO" id="GO:0031419">
    <property type="term" value="F:cobalamin binding"/>
    <property type="evidence" value="ECO:0007669"/>
    <property type="project" value="UniProtKB-KW"/>
</dbReference>
<name>A0A1X2I4T4_9FUNG</name>
<gene>
    <name evidence="14" type="ORF">BCR42DRAFT_423975</name>
</gene>
<feature type="region of interest" description="Disordered" evidence="12">
    <location>
        <begin position="519"/>
        <end position="547"/>
    </location>
</feature>
<comment type="subcellular location">
    <subcellularLocation>
        <location evidence="1">Lysosome membrane</location>
        <topology evidence="1">Multi-pass membrane protein</topology>
    </subcellularLocation>
</comment>
<feature type="transmembrane region" description="Helical" evidence="13">
    <location>
        <begin position="94"/>
        <end position="117"/>
    </location>
</feature>
<proteinExistence type="inferred from homology"/>
<dbReference type="AlphaFoldDB" id="A0A1X2I4T4"/>
<evidence type="ECO:0000313" key="14">
    <source>
        <dbReference type="EMBL" id="ORZ09214.1"/>
    </source>
</evidence>
<dbReference type="OrthoDB" id="73273at2759"/>
<comment type="caution">
    <text evidence="14">The sequence shown here is derived from an EMBL/GenBank/DDBJ whole genome shotgun (WGS) entry which is preliminary data.</text>
</comment>
<keyword evidence="5" id="KW-0846">Cobalamin</keyword>
<evidence type="ECO:0000256" key="11">
    <source>
        <dbReference type="ARBA" id="ARBA00025515"/>
    </source>
</evidence>
<evidence type="ECO:0000256" key="13">
    <source>
        <dbReference type="SAM" id="Phobius"/>
    </source>
</evidence>
<keyword evidence="15" id="KW-1185">Reference proteome</keyword>
<evidence type="ECO:0000256" key="3">
    <source>
        <dbReference type="ARBA" id="ARBA00017088"/>
    </source>
</evidence>
<keyword evidence="8 13" id="KW-0472">Membrane</keyword>
<keyword evidence="9" id="KW-0458">Lysosome</keyword>
<evidence type="ECO:0000256" key="2">
    <source>
        <dbReference type="ARBA" id="ARBA00009901"/>
    </source>
</evidence>
<dbReference type="PANTHER" id="PTHR16130:SF2">
    <property type="entry name" value="LYSOSOMAL COBALAMIN TRANSPORT ESCORT PROTEIN LMBD1"/>
    <property type="match status" value="1"/>
</dbReference>
<sequence length="547" mass="62610">MSAVVGIAWTVYGIVSVIFFLFSIGFTRYYQDKHERDVFATITSILALGLVLSCLALLPVDIFLVSSTVDSLTGLKKSWATPETIENMKFVVQLVYYGCYGMIGLFCFFLIPFAYFYYEEEDVDQTRRDRIRGAFKYTSFFVAISIFLFLFALFLKPNLPPPKLDLDWFKKILMESNGEKTIAFVIACLAFLGMLILIGYTAPGLSLFPIGLIKGRKRLDVENEDVDNQLTVVRERQRALHAKYSGSNKLMTTHDYRNMENLEDEERILVRRLRGIEEDKKSIWQKMLTFLRPFEVIIGIFSFILTWVIILSMFLTIVDKISSSICGRQCGYIISHPRLFNPINFIFVNLSKWFPLDYIFMVVLILYYFMATLSGLVTMGIRFLWMNLYRIRRNGTAPQGLLMTAVLLTLSLLALNYTVTTTVAPGYAHFGSQVYCNFTIGDQRDCSDRNEYIIPCDLNAPTDICTPTTSSLLIDRVLVDTPFLGLVFYYCQWVFIGMFLIGCIVAIFRRPRSNVDGDDDEYVEDEEQQGLLSSGSQGNHSNSISYH</sequence>
<keyword evidence="6 13" id="KW-0812">Transmembrane</keyword>
<evidence type="ECO:0000256" key="10">
    <source>
        <dbReference type="ARBA" id="ARBA00023285"/>
    </source>
</evidence>
<evidence type="ECO:0000256" key="4">
    <source>
        <dbReference type="ARBA" id="ARBA00022448"/>
    </source>
</evidence>
<evidence type="ECO:0000256" key="7">
    <source>
        <dbReference type="ARBA" id="ARBA00022989"/>
    </source>
</evidence>
<keyword evidence="10" id="KW-0170">Cobalt</keyword>
<dbReference type="InterPro" id="IPR050854">
    <property type="entry name" value="LMBD1_LysCbl_Transport"/>
</dbReference>
<feature type="transmembrane region" description="Helical" evidence="13">
    <location>
        <begin position="358"/>
        <end position="379"/>
    </location>
</feature>